<accession>A0A498QHN5</accession>
<dbReference type="RefSeq" id="WP_122445392.1">
    <property type="nucleotide sequence ID" value="NZ_UPHP01000148.1"/>
</dbReference>
<dbReference type="Proteomes" id="UP000273307">
    <property type="component" value="Unassembled WGS sequence"/>
</dbReference>
<name>A0A498QHN5_9MYCO</name>
<evidence type="ECO:0000256" key="1">
    <source>
        <dbReference type="SAM" id="MobiDB-lite"/>
    </source>
</evidence>
<organism evidence="2 3">
    <name type="scientific">Mycobacterium attenuatum</name>
    <dbReference type="NCBI Taxonomy" id="2341086"/>
    <lineage>
        <taxon>Bacteria</taxon>
        <taxon>Bacillati</taxon>
        <taxon>Actinomycetota</taxon>
        <taxon>Actinomycetes</taxon>
        <taxon>Mycobacteriales</taxon>
        <taxon>Mycobacteriaceae</taxon>
        <taxon>Mycobacterium</taxon>
    </lineage>
</organism>
<evidence type="ECO:0000313" key="3">
    <source>
        <dbReference type="Proteomes" id="UP000273307"/>
    </source>
</evidence>
<keyword evidence="3" id="KW-1185">Reference proteome</keyword>
<dbReference type="OrthoDB" id="4753709at2"/>
<dbReference type="EMBL" id="UPHP01000148">
    <property type="protein sequence ID" value="VBA44254.1"/>
    <property type="molecule type" value="Genomic_DNA"/>
</dbReference>
<proteinExistence type="predicted"/>
<sequence length="283" mass="27077">MAEPLAVDPARLIVAGSKLVDLVFPTLPAPIAATGSDPVSGAINATMPGIESLVSDGLPGVNAALKRTATSMSTAADIYAKADQSLGNALTQYQFSSDGQTPGSGGAAGAAASRTGQTAQSLATGGVAGAAASLAGQSAQSLAAPAANLMGAPADAVSQVSQAVSAKADELAPRVAATVPQVVQLAPQAGQMAQQASPIAQTISQSAQQAGSQGAGATPAQLASDTKPEQQGQLVDDTKKDGDNEDQTAGDDGAAAGAATLVSAPVHAATGGSASSGSVAAPV</sequence>
<reference evidence="2 3" key="1">
    <citation type="submission" date="2018-09" db="EMBL/GenBank/DDBJ databases">
        <authorList>
            <person name="Tagini F."/>
        </authorList>
    </citation>
    <scope>NUCLEOTIDE SEQUENCE [LARGE SCALE GENOMIC DNA]</scope>
    <source>
        <strain evidence="2 3">MK136</strain>
    </source>
</reference>
<protein>
    <submittedName>
        <fullName evidence="2">ESX-1 secretion-associated protein EspJ</fullName>
    </submittedName>
</protein>
<feature type="compositionally biased region" description="Low complexity" evidence="1">
    <location>
        <begin position="203"/>
        <end position="221"/>
    </location>
</feature>
<feature type="region of interest" description="Disordered" evidence="1">
    <location>
        <begin position="203"/>
        <end position="256"/>
    </location>
</feature>
<evidence type="ECO:0000313" key="2">
    <source>
        <dbReference type="EMBL" id="VBA44254.1"/>
    </source>
</evidence>
<dbReference type="AlphaFoldDB" id="A0A498QHN5"/>
<gene>
    <name evidence="2" type="primary">espJ</name>
    <name evidence="2" type="ORF">LAUMK136_05523</name>
</gene>